<gene>
    <name evidence="1" type="ORF">ACFOD3_19585</name>
</gene>
<evidence type="ECO:0000313" key="1">
    <source>
        <dbReference type="EMBL" id="MFC3002115.1"/>
    </source>
</evidence>
<evidence type="ECO:0008006" key="3">
    <source>
        <dbReference type="Google" id="ProtNLM"/>
    </source>
</evidence>
<name>A0ABV7C1M8_9PROT</name>
<sequence>MEAAFRGEISQGGDLALRLRVAFAEPSQGDWSFLEGQANSLWNAGLIEAYHAATNPNQSFIRQAQLRAPRRFGPNRTVQASLEAPYGDVTMQGGPIFSPIRLDGGASLVFDRAPDLLARVTWGDGPEEYVLRGLVRRLALDADGTVLGPGGSESSIGWGLAAHARLPLGRWMTSFGSDELLLMCHYGEGIGRYFAGSTSARRP</sequence>
<comment type="caution">
    <text evidence="1">The sequence shown here is derived from an EMBL/GenBank/DDBJ whole genome shotgun (WGS) entry which is preliminary data.</text>
</comment>
<reference evidence="2" key="1">
    <citation type="journal article" date="2019" name="Int. J. Syst. Evol. Microbiol.">
        <title>The Global Catalogue of Microorganisms (GCM) 10K type strain sequencing project: providing services to taxonomists for standard genome sequencing and annotation.</title>
        <authorList>
            <consortium name="The Broad Institute Genomics Platform"/>
            <consortium name="The Broad Institute Genome Sequencing Center for Infectious Disease"/>
            <person name="Wu L."/>
            <person name="Ma J."/>
        </authorList>
    </citation>
    <scope>NUCLEOTIDE SEQUENCE [LARGE SCALE GENOMIC DNA]</scope>
    <source>
        <strain evidence="2">CGMCC 1.16855</strain>
    </source>
</reference>
<proteinExistence type="predicted"/>
<protein>
    <recommendedName>
        <fullName evidence="3">Bacterial surface antigen (D15) domain-containing protein</fullName>
    </recommendedName>
</protein>
<organism evidence="1 2">
    <name type="scientific">Falsiroseomonas tokyonensis</name>
    <dbReference type="NCBI Taxonomy" id="430521"/>
    <lineage>
        <taxon>Bacteria</taxon>
        <taxon>Pseudomonadati</taxon>
        <taxon>Pseudomonadota</taxon>
        <taxon>Alphaproteobacteria</taxon>
        <taxon>Acetobacterales</taxon>
        <taxon>Roseomonadaceae</taxon>
        <taxon>Falsiroseomonas</taxon>
    </lineage>
</organism>
<keyword evidence="2" id="KW-1185">Reference proteome</keyword>
<evidence type="ECO:0000313" key="2">
    <source>
        <dbReference type="Proteomes" id="UP001595420"/>
    </source>
</evidence>
<dbReference type="RefSeq" id="WP_216838201.1">
    <property type="nucleotide sequence ID" value="NZ_JAFNJS010000006.1"/>
</dbReference>
<dbReference type="EMBL" id="JBHRSB010000006">
    <property type="protein sequence ID" value="MFC3002115.1"/>
    <property type="molecule type" value="Genomic_DNA"/>
</dbReference>
<accession>A0ABV7C1M8</accession>
<dbReference type="Proteomes" id="UP001595420">
    <property type="component" value="Unassembled WGS sequence"/>
</dbReference>